<organism evidence="1 2">
    <name type="scientific">Euzebyella saccharophila</name>
    <dbReference type="NCBI Taxonomy" id="679664"/>
    <lineage>
        <taxon>Bacteria</taxon>
        <taxon>Pseudomonadati</taxon>
        <taxon>Bacteroidota</taxon>
        <taxon>Flavobacteriia</taxon>
        <taxon>Flavobacteriales</taxon>
        <taxon>Flavobacteriaceae</taxon>
        <taxon>Euzebyella</taxon>
    </lineage>
</organism>
<name>A0ABV8JU43_9FLAO</name>
<evidence type="ECO:0000313" key="1">
    <source>
        <dbReference type="EMBL" id="MFC4097737.1"/>
    </source>
</evidence>
<reference evidence="2" key="1">
    <citation type="journal article" date="2019" name="Int. J. Syst. Evol. Microbiol.">
        <title>The Global Catalogue of Microorganisms (GCM) 10K type strain sequencing project: providing services to taxonomists for standard genome sequencing and annotation.</title>
        <authorList>
            <consortium name="The Broad Institute Genomics Platform"/>
            <consortium name="The Broad Institute Genome Sequencing Center for Infectious Disease"/>
            <person name="Wu L."/>
            <person name="Ma J."/>
        </authorList>
    </citation>
    <scope>NUCLEOTIDE SEQUENCE [LARGE SCALE GENOMIC DNA]</scope>
    <source>
        <strain evidence="2">CECT 7477</strain>
    </source>
</reference>
<proteinExistence type="predicted"/>
<protein>
    <submittedName>
        <fullName evidence="1">Uncharacterized protein</fullName>
    </submittedName>
</protein>
<dbReference type="RefSeq" id="WP_192463160.1">
    <property type="nucleotide sequence ID" value="NZ_JACYFJ010000006.1"/>
</dbReference>
<dbReference type="InterPro" id="IPR036909">
    <property type="entry name" value="Cyt_c-like_dom_sf"/>
</dbReference>
<sequence length="53" mass="6215">MSCFINNEWIKEQELMLSIIENGSSKGDMPAWKDKFANDEIRCVEIYVLSFIQ</sequence>
<evidence type="ECO:0000313" key="2">
    <source>
        <dbReference type="Proteomes" id="UP001595814"/>
    </source>
</evidence>
<keyword evidence="2" id="KW-1185">Reference proteome</keyword>
<dbReference type="Proteomes" id="UP001595814">
    <property type="component" value="Unassembled WGS sequence"/>
</dbReference>
<accession>A0ABV8JU43</accession>
<comment type="caution">
    <text evidence="1">The sequence shown here is derived from an EMBL/GenBank/DDBJ whole genome shotgun (WGS) entry which is preliminary data.</text>
</comment>
<dbReference type="Gene3D" id="1.10.760.10">
    <property type="entry name" value="Cytochrome c-like domain"/>
    <property type="match status" value="1"/>
</dbReference>
<gene>
    <name evidence="1" type="ORF">ACFOUT_17760</name>
</gene>
<dbReference type="EMBL" id="JBHSAW010000024">
    <property type="protein sequence ID" value="MFC4097737.1"/>
    <property type="molecule type" value="Genomic_DNA"/>
</dbReference>